<protein>
    <submittedName>
        <fullName evidence="1">Uncharacterized protein</fullName>
    </submittedName>
</protein>
<name>A0A7D9HWX5_PARCT</name>
<evidence type="ECO:0000313" key="2">
    <source>
        <dbReference type="Proteomes" id="UP001152795"/>
    </source>
</evidence>
<reference evidence="1" key="1">
    <citation type="submission" date="2020-04" db="EMBL/GenBank/DDBJ databases">
        <authorList>
            <person name="Alioto T."/>
            <person name="Alioto T."/>
            <person name="Gomez Garrido J."/>
        </authorList>
    </citation>
    <scope>NUCLEOTIDE SEQUENCE</scope>
    <source>
        <strain evidence="1">A484AB</strain>
    </source>
</reference>
<evidence type="ECO:0000313" key="1">
    <source>
        <dbReference type="EMBL" id="CAB3991900.1"/>
    </source>
</evidence>
<dbReference type="GO" id="GO:0003676">
    <property type="term" value="F:nucleic acid binding"/>
    <property type="evidence" value="ECO:0007669"/>
    <property type="project" value="InterPro"/>
</dbReference>
<dbReference type="OrthoDB" id="6286709at2759"/>
<dbReference type="Gene3D" id="3.30.420.10">
    <property type="entry name" value="Ribonuclease H-like superfamily/Ribonuclease H"/>
    <property type="match status" value="1"/>
</dbReference>
<accession>A0A7D9HWX5</accession>
<dbReference type="AlphaFoldDB" id="A0A7D9HWX5"/>
<dbReference type="InterPro" id="IPR036397">
    <property type="entry name" value="RNaseH_sf"/>
</dbReference>
<proteinExistence type="predicted"/>
<feature type="non-terminal residue" evidence="1">
    <location>
        <position position="1"/>
    </location>
</feature>
<keyword evidence="2" id="KW-1185">Reference proteome</keyword>
<dbReference type="EMBL" id="CACRXK020001939">
    <property type="protein sequence ID" value="CAB3991900.1"/>
    <property type="molecule type" value="Genomic_DNA"/>
</dbReference>
<gene>
    <name evidence="1" type="ORF">PACLA_8A048871</name>
</gene>
<sequence>TGESSKSANVTEEKKLARQNVWHSVYFFVGYVLLLKLVPKVMSLKSFIKRMMWSGNSPDLNPIERLWDQQKRSVCRRFEEYSTLADLAQLLQEEWKSMSQ</sequence>
<comment type="caution">
    <text evidence="1">The sequence shown here is derived from an EMBL/GenBank/DDBJ whole genome shotgun (WGS) entry which is preliminary data.</text>
</comment>
<organism evidence="1 2">
    <name type="scientific">Paramuricea clavata</name>
    <name type="common">Red gorgonian</name>
    <name type="synonym">Violescent sea-whip</name>
    <dbReference type="NCBI Taxonomy" id="317549"/>
    <lineage>
        <taxon>Eukaryota</taxon>
        <taxon>Metazoa</taxon>
        <taxon>Cnidaria</taxon>
        <taxon>Anthozoa</taxon>
        <taxon>Octocorallia</taxon>
        <taxon>Malacalcyonacea</taxon>
        <taxon>Plexauridae</taxon>
        <taxon>Paramuricea</taxon>
    </lineage>
</organism>
<dbReference type="Proteomes" id="UP001152795">
    <property type="component" value="Unassembled WGS sequence"/>
</dbReference>